<evidence type="ECO:0000259" key="7">
    <source>
        <dbReference type="Pfam" id="PF10502"/>
    </source>
</evidence>
<feature type="transmembrane region" description="Helical" evidence="6">
    <location>
        <begin position="74"/>
        <end position="94"/>
    </location>
</feature>
<dbReference type="PROSITE" id="PS00761">
    <property type="entry name" value="SPASE_I_3"/>
    <property type="match status" value="1"/>
</dbReference>
<evidence type="ECO:0000256" key="3">
    <source>
        <dbReference type="ARBA" id="ARBA00013208"/>
    </source>
</evidence>
<keyword evidence="6" id="KW-0812">Transmembrane</keyword>
<dbReference type="InterPro" id="IPR019758">
    <property type="entry name" value="Pept_S26A_signal_pept_1_CS"/>
</dbReference>
<evidence type="ECO:0000313" key="9">
    <source>
        <dbReference type="Proteomes" id="UP001595791"/>
    </source>
</evidence>
<dbReference type="PANTHER" id="PTHR43390:SF1">
    <property type="entry name" value="CHLOROPLAST PROCESSING PEPTIDASE"/>
    <property type="match status" value="1"/>
</dbReference>
<feature type="domain" description="Peptidase S26" evidence="7">
    <location>
        <begin position="114"/>
        <end position="322"/>
    </location>
</feature>
<evidence type="ECO:0000256" key="6">
    <source>
        <dbReference type="RuleBase" id="RU362042"/>
    </source>
</evidence>
<feature type="transmembrane region" description="Helical" evidence="6">
    <location>
        <begin position="51"/>
        <end position="68"/>
    </location>
</feature>
<evidence type="ECO:0000256" key="4">
    <source>
        <dbReference type="ARBA" id="ARBA00019232"/>
    </source>
</evidence>
<dbReference type="InterPro" id="IPR019533">
    <property type="entry name" value="Peptidase_S26"/>
</dbReference>
<keyword evidence="6" id="KW-0645">Protease</keyword>
<evidence type="ECO:0000313" key="8">
    <source>
        <dbReference type="EMBL" id="MFC4159193.1"/>
    </source>
</evidence>
<sequence length="335" mass="37655">MKSLLKFLSEDIGWQRLAIVAVLLGVFLIWYGRRKAKEPVYDTDQLSETAMWGYFLVLIGGWGVLMSYANPSDLFFVVMMVPALLALLAKARGYKSKGNTRPLPDWAAFGFSNALILALIGFGKTFVVEPMQIPSSSMRPGLIVGDFILISKFSYGVRLPFLGETIVPLGKPQRGDVVVFRFPLDTKLNYIKRLVGVPGDTVEYRNKQLTVNGQVVPTAPVGDYMYTDPPRDEIKAVRMKEEMGGVKYETLNVPQLPTLIPMQIQQFPQRDACQYDETGFVCKVPAGHYMMLGDNRDNSNDGRYWGFVPDQLLVGKAFLIWMNLGEFSRIGNRIE</sequence>
<dbReference type="InterPro" id="IPR019757">
    <property type="entry name" value="Pept_S26A_signal_pept_1_Lys-AS"/>
</dbReference>
<dbReference type="InterPro" id="IPR036286">
    <property type="entry name" value="LexA/Signal_pep-like_sf"/>
</dbReference>
<dbReference type="PRINTS" id="PR00727">
    <property type="entry name" value="LEADERPTASE"/>
</dbReference>
<dbReference type="EC" id="3.4.21.89" evidence="3 6"/>
<dbReference type="GO" id="GO:0009003">
    <property type="term" value="F:signal peptidase activity"/>
    <property type="evidence" value="ECO:0007669"/>
    <property type="project" value="UniProtKB-EC"/>
</dbReference>
<accession>A0ABV8MM44</accession>
<name>A0ABV8MM44_9NEIS</name>
<dbReference type="PANTHER" id="PTHR43390">
    <property type="entry name" value="SIGNAL PEPTIDASE I"/>
    <property type="match status" value="1"/>
</dbReference>
<dbReference type="Proteomes" id="UP001595791">
    <property type="component" value="Unassembled WGS sequence"/>
</dbReference>
<comment type="caution">
    <text evidence="6">Lacks conserved residue(s) required for the propagation of feature annotation.</text>
</comment>
<feature type="transmembrane region" description="Helical" evidence="6">
    <location>
        <begin position="106"/>
        <end position="127"/>
    </location>
</feature>
<gene>
    <name evidence="8" type="primary">lepB</name>
    <name evidence="8" type="ORF">ACFOW7_07455</name>
</gene>
<comment type="similarity">
    <text evidence="2 6">Belongs to the peptidase S26 family.</text>
</comment>
<keyword evidence="9" id="KW-1185">Reference proteome</keyword>
<keyword evidence="6" id="KW-0472">Membrane</keyword>
<dbReference type="PROSITE" id="PS00760">
    <property type="entry name" value="SPASE_I_2"/>
    <property type="match status" value="1"/>
</dbReference>
<dbReference type="Pfam" id="PF10502">
    <property type="entry name" value="Peptidase_S26"/>
    <property type="match status" value="1"/>
</dbReference>
<reference evidence="9" key="1">
    <citation type="journal article" date="2019" name="Int. J. Syst. Evol. Microbiol.">
        <title>The Global Catalogue of Microorganisms (GCM) 10K type strain sequencing project: providing services to taxonomists for standard genome sequencing and annotation.</title>
        <authorList>
            <consortium name="The Broad Institute Genomics Platform"/>
            <consortium name="The Broad Institute Genome Sequencing Center for Infectious Disease"/>
            <person name="Wu L."/>
            <person name="Ma J."/>
        </authorList>
    </citation>
    <scope>NUCLEOTIDE SEQUENCE [LARGE SCALE GENOMIC DNA]</scope>
    <source>
        <strain evidence="9">LMG 29894</strain>
    </source>
</reference>
<dbReference type="SUPFAM" id="SSF51306">
    <property type="entry name" value="LexA/Signal peptidase"/>
    <property type="match status" value="1"/>
</dbReference>
<organism evidence="8 9">
    <name type="scientific">Chitinimonas lacunae</name>
    <dbReference type="NCBI Taxonomy" id="1963018"/>
    <lineage>
        <taxon>Bacteria</taxon>
        <taxon>Pseudomonadati</taxon>
        <taxon>Pseudomonadota</taxon>
        <taxon>Betaproteobacteria</taxon>
        <taxon>Neisseriales</taxon>
        <taxon>Chitinibacteraceae</taxon>
        <taxon>Chitinimonas</taxon>
    </lineage>
</organism>
<comment type="catalytic activity">
    <reaction evidence="1 6">
        <text>Cleavage of hydrophobic, N-terminal signal or leader sequences from secreted and periplasmic proteins.</text>
        <dbReference type="EC" id="3.4.21.89"/>
    </reaction>
</comment>
<dbReference type="CDD" id="cd06530">
    <property type="entry name" value="S26_SPase_I"/>
    <property type="match status" value="1"/>
</dbReference>
<evidence type="ECO:0000256" key="2">
    <source>
        <dbReference type="ARBA" id="ARBA00009370"/>
    </source>
</evidence>
<dbReference type="NCBIfam" id="TIGR02227">
    <property type="entry name" value="sigpep_I_bact"/>
    <property type="match status" value="1"/>
</dbReference>
<keyword evidence="5 6" id="KW-0378">Hydrolase</keyword>
<dbReference type="InterPro" id="IPR000223">
    <property type="entry name" value="Pept_S26A_signal_pept_1"/>
</dbReference>
<comment type="caution">
    <text evidence="8">The sequence shown here is derived from an EMBL/GenBank/DDBJ whole genome shotgun (WGS) entry which is preliminary data.</text>
</comment>
<feature type="transmembrane region" description="Helical" evidence="6">
    <location>
        <begin position="12"/>
        <end position="31"/>
    </location>
</feature>
<evidence type="ECO:0000256" key="5">
    <source>
        <dbReference type="ARBA" id="ARBA00022801"/>
    </source>
</evidence>
<proteinExistence type="inferred from homology"/>
<dbReference type="Gene3D" id="2.10.109.10">
    <property type="entry name" value="Umud Fragment, subunit A"/>
    <property type="match status" value="1"/>
</dbReference>
<keyword evidence="6" id="KW-1133">Transmembrane helix</keyword>
<evidence type="ECO:0000256" key="1">
    <source>
        <dbReference type="ARBA" id="ARBA00000677"/>
    </source>
</evidence>
<dbReference type="RefSeq" id="WP_378162691.1">
    <property type="nucleotide sequence ID" value="NZ_JBHSBU010000001.1"/>
</dbReference>
<comment type="subcellular location">
    <subcellularLocation>
        <location evidence="6">Membrane</location>
        <topology evidence="6">Single-pass type II membrane protein</topology>
    </subcellularLocation>
</comment>
<dbReference type="EMBL" id="JBHSBU010000001">
    <property type="protein sequence ID" value="MFC4159193.1"/>
    <property type="molecule type" value="Genomic_DNA"/>
</dbReference>
<protein>
    <recommendedName>
        <fullName evidence="4 6">Signal peptidase I</fullName>
        <ecNumber evidence="3 6">3.4.21.89</ecNumber>
    </recommendedName>
</protein>